<dbReference type="AlphaFoldDB" id="A0A8S2Z2S9"/>
<evidence type="ECO:0000313" key="2">
    <source>
        <dbReference type="Proteomes" id="UP000676336"/>
    </source>
</evidence>
<dbReference type="Proteomes" id="UP000676336">
    <property type="component" value="Unassembled WGS sequence"/>
</dbReference>
<sequence length="22" mass="2286">MSVGGNLVAVHASRLSTALHQH</sequence>
<proteinExistence type="predicted"/>
<gene>
    <name evidence="1" type="ORF">SMN809_LOCUS38825</name>
</gene>
<reference evidence="1" key="1">
    <citation type="submission" date="2021-02" db="EMBL/GenBank/DDBJ databases">
        <authorList>
            <person name="Nowell W R."/>
        </authorList>
    </citation>
    <scope>NUCLEOTIDE SEQUENCE</scope>
</reference>
<evidence type="ECO:0000313" key="1">
    <source>
        <dbReference type="EMBL" id="CAF4594746.1"/>
    </source>
</evidence>
<name>A0A8S2Z2S9_9BILA</name>
<dbReference type="EMBL" id="CAJOBI010102446">
    <property type="protein sequence ID" value="CAF4594746.1"/>
    <property type="molecule type" value="Genomic_DNA"/>
</dbReference>
<feature type="non-terminal residue" evidence="1">
    <location>
        <position position="1"/>
    </location>
</feature>
<organism evidence="1 2">
    <name type="scientific">Rotaria magnacalcarata</name>
    <dbReference type="NCBI Taxonomy" id="392030"/>
    <lineage>
        <taxon>Eukaryota</taxon>
        <taxon>Metazoa</taxon>
        <taxon>Spiralia</taxon>
        <taxon>Gnathifera</taxon>
        <taxon>Rotifera</taxon>
        <taxon>Eurotatoria</taxon>
        <taxon>Bdelloidea</taxon>
        <taxon>Philodinida</taxon>
        <taxon>Philodinidae</taxon>
        <taxon>Rotaria</taxon>
    </lineage>
</organism>
<accession>A0A8S2Z2S9</accession>
<comment type="caution">
    <text evidence="1">The sequence shown here is derived from an EMBL/GenBank/DDBJ whole genome shotgun (WGS) entry which is preliminary data.</text>
</comment>
<protein>
    <submittedName>
        <fullName evidence="1">Uncharacterized protein</fullName>
    </submittedName>
</protein>